<organism evidence="1 2">
    <name type="scientific">Pomacea canaliculata</name>
    <name type="common">Golden apple snail</name>
    <dbReference type="NCBI Taxonomy" id="400727"/>
    <lineage>
        <taxon>Eukaryota</taxon>
        <taxon>Metazoa</taxon>
        <taxon>Spiralia</taxon>
        <taxon>Lophotrochozoa</taxon>
        <taxon>Mollusca</taxon>
        <taxon>Gastropoda</taxon>
        <taxon>Caenogastropoda</taxon>
        <taxon>Architaenioglossa</taxon>
        <taxon>Ampullarioidea</taxon>
        <taxon>Ampullariidae</taxon>
        <taxon>Pomacea</taxon>
    </lineage>
</organism>
<accession>A0A2T7PKG8</accession>
<proteinExistence type="predicted"/>
<evidence type="ECO:0000313" key="1">
    <source>
        <dbReference type="EMBL" id="PVD33900.1"/>
    </source>
</evidence>
<gene>
    <name evidence="1" type="ORF">C0Q70_05162</name>
</gene>
<keyword evidence="2" id="KW-1185">Reference proteome</keyword>
<comment type="caution">
    <text evidence="1">The sequence shown here is derived from an EMBL/GenBank/DDBJ whole genome shotgun (WGS) entry which is preliminary data.</text>
</comment>
<dbReference type="AlphaFoldDB" id="A0A2T7PKG8"/>
<sequence>MPSITWDADPGMNHTLIFWDSGALMLRGLYINIEGPVGVSLLSVMGDPYSAELMRKRRIVNYCPVYVSAEFNKLNLSYSVSSVKLSVLVDIVYESPSMELANCCNTTKIIPAKVVRANPIGNGYISAVYTRMEPEVILEQQNLVDPNFFLLSRSIFRCNFNLTKFIVTLNLVIEGASWFSSSLDEDYELKMANDGVMRTMEKVCADVACTPTDPDMPDTTSMPANCPTSYATDNRPSAIMLMVVFAFLRWLM</sequence>
<dbReference type="OrthoDB" id="2506647at2759"/>
<protein>
    <submittedName>
        <fullName evidence="1">Uncharacterized protein</fullName>
    </submittedName>
</protein>
<name>A0A2T7PKG8_POMCA</name>
<dbReference type="EMBL" id="PZQS01000003">
    <property type="protein sequence ID" value="PVD33900.1"/>
    <property type="molecule type" value="Genomic_DNA"/>
</dbReference>
<reference evidence="1 2" key="1">
    <citation type="submission" date="2018-04" db="EMBL/GenBank/DDBJ databases">
        <title>The genome of golden apple snail Pomacea canaliculata provides insight into stress tolerance and invasive adaptation.</title>
        <authorList>
            <person name="Liu C."/>
            <person name="Liu B."/>
            <person name="Ren Y."/>
            <person name="Zhang Y."/>
            <person name="Wang H."/>
            <person name="Li S."/>
            <person name="Jiang F."/>
            <person name="Yin L."/>
            <person name="Zhang G."/>
            <person name="Qian W."/>
            <person name="Fan W."/>
        </authorList>
    </citation>
    <scope>NUCLEOTIDE SEQUENCE [LARGE SCALE GENOMIC DNA]</scope>
    <source>
        <strain evidence="1">SZHN2017</strain>
        <tissue evidence="1">Muscle</tissue>
    </source>
</reference>
<dbReference type="Proteomes" id="UP000245119">
    <property type="component" value="Linkage Group LG3"/>
</dbReference>
<evidence type="ECO:0000313" key="2">
    <source>
        <dbReference type="Proteomes" id="UP000245119"/>
    </source>
</evidence>